<gene>
    <name evidence="1" type="ORF">DRJ31_02090</name>
</gene>
<sequence length="464" mass="52504">MSYDLVLKHYSNPLVREEIAAYCSGRWVALEGGGPASRVFLRYAHNGKPLKVSKPEDLEGLLATYKGVRPRTVYGSINVYRRLEEERDLDDPHNIALCSPIWDIDGELSSWKQVLEAAGVIAEFLEQKGVRKSVFIKWSGEGCHVHIHERAFSSDLLSKHNPLDVAFSIVEYTLRALKDKLMPIVMRSNGKVKVENEIDIKRVFTAPLSLHRRHDLCCVCFKLNALDQFDVSWANLESFKHDVSWKGYVEGEADNLAIEALAAVGGYRGWAEGVKEAKATSIALEEKPQAAKIGRFQVMALLQAARYYLLTGDLDKAKSFGLNRAIFYAWAKHHARDVKAHLAAAKAREAEKEEKEARGAKLTQVCGEEVFVTDSGWFTMGGVVQTPKDYDRQIALNISSVIPYEEAWKAAIEYLKSFPQSYLQDQQKFFNEVYKPVRDSFIDVVVKKKRGAHKTLDEIFKQFK</sequence>
<protein>
    <recommendedName>
        <fullName evidence="3">DNA primase</fullName>
    </recommendedName>
</protein>
<comment type="caution">
    <text evidence="1">The sequence shown here is derived from an EMBL/GenBank/DDBJ whole genome shotgun (WGS) entry which is preliminary data.</text>
</comment>
<organism evidence="1 2">
    <name type="scientific">Thermoproteota archaeon</name>
    <dbReference type="NCBI Taxonomy" id="2056631"/>
    <lineage>
        <taxon>Archaea</taxon>
        <taxon>Thermoproteota</taxon>
    </lineage>
</organism>
<evidence type="ECO:0000313" key="1">
    <source>
        <dbReference type="EMBL" id="RLE50233.1"/>
    </source>
</evidence>
<accession>A0A497ESA4</accession>
<name>A0A497ESA4_9CREN</name>
<dbReference type="AlphaFoldDB" id="A0A497ESA4"/>
<proteinExistence type="predicted"/>
<dbReference type="Gene3D" id="3.90.920.10">
    <property type="entry name" value="DNA primase, PRIM domain"/>
    <property type="match status" value="1"/>
</dbReference>
<dbReference type="Proteomes" id="UP000278475">
    <property type="component" value="Unassembled WGS sequence"/>
</dbReference>
<reference evidence="1 2" key="1">
    <citation type="submission" date="2018-06" db="EMBL/GenBank/DDBJ databases">
        <title>Extensive metabolic versatility and redundancy in microbially diverse, dynamic hydrothermal sediments.</title>
        <authorList>
            <person name="Dombrowski N."/>
            <person name="Teske A."/>
            <person name="Baker B.J."/>
        </authorList>
    </citation>
    <scope>NUCLEOTIDE SEQUENCE [LARGE SCALE GENOMIC DNA]</scope>
    <source>
        <strain evidence="1">B66_G16</strain>
    </source>
</reference>
<dbReference type="SUPFAM" id="SSF56747">
    <property type="entry name" value="Prim-pol domain"/>
    <property type="match status" value="1"/>
</dbReference>
<evidence type="ECO:0000313" key="2">
    <source>
        <dbReference type="Proteomes" id="UP000278475"/>
    </source>
</evidence>
<dbReference type="EMBL" id="QMQV01000010">
    <property type="protein sequence ID" value="RLE50233.1"/>
    <property type="molecule type" value="Genomic_DNA"/>
</dbReference>
<evidence type="ECO:0008006" key="3">
    <source>
        <dbReference type="Google" id="ProtNLM"/>
    </source>
</evidence>